<reference evidence="1 2" key="1">
    <citation type="submission" date="2019-11" db="EMBL/GenBank/DDBJ databases">
        <title>Genome sequences of 17 halophilic strains isolated from different environments.</title>
        <authorList>
            <person name="Furrow R.E."/>
        </authorList>
    </citation>
    <scope>NUCLEOTIDE SEQUENCE [LARGE SCALE GENOMIC DNA]</scope>
    <source>
        <strain evidence="1 2">22514_16_FS</strain>
    </source>
</reference>
<accession>A0A6I5A689</accession>
<dbReference type="Proteomes" id="UP000468638">
    <property type="component" value="Unassembled WGS sequence"/>
</dbReference>
<sequence length="187" mass="21688">MEVSVLGNEQIKEQDLPEHMYKSLKPSLKWNRHLNPEVLKQGIIDIEKIYYPMWTVRMLVIADRKPFSPKVKPNLAFIDGISGYRGLLSSVPPLVSKAVSNSSIKQPTITKEELNKYIYDVQDKQINRSYVLKKPRYEIKEINQTHLPLWKVEVSTDYLTKTFLINGNTGEPEELIQKLSTSDEWTL</sequence>
<comment type="caution">
    <text evidence="1">The sequence shown here is derived from an EMBL/GenBank/DDBJ whole genome shotgun (WGS) entry which is preliminary data.</text>
</comment>
<dbReference type="OrthoDB" id="2964766at2"/>
<dbReference type="EMBL" id="WMEQ01000022">
    <property type="protein sequence ID" value="MYL35813.1"/>
    <property type="molecule type" value="Genomic_DNA"/>
</dbReference>
<protein>
    <submittedName>
        <fullName evidence="1">Uncharacterized protein</fullName>
    </submittedName>
</protein>
<dbReference type="RefSeq" id="WP_160849462.1">
    <property type="nucleotide sequence ID" value="NZ_WMEQ01000022.1"/>
</dbReference>
<evidence type="ECO:0000313" key="1">
    <source>
        <dbReference type="EMBL" id="MYL35813.1"/>
    </source>
</evidence>
<organism evidence="1 2">
    <name type="scientific">Pontibacillus yanchengensis</name>
    <dbReference type="NCBI Taxonomy" id="462910"/>
    <lineage>
        <taxon>Bacteria</taxon>
        <taxon>Bacillati</taxon>
        <taxon>Bacillota</taxon>
        <taxon>Bacilli</taxon>
        <taxon>Bacillales</taxon>
        <taxon>Bacillaceae</taxon>
        <taxon>Pontibacillus</taxon>
    </lineage>
</organism>
<evidence type="ECO:0000313" key="2">
    <source>
        <dbReference type="Proteomes" id="UP000468638"/>
    </source>
</evidence>
<gene>
    <name evidence="1" type="ORF">GLW05_19770</name>
</gene>
<dbReference type="AlphaFoldDB" id="A0A6I5A689"/>
<proteinExistence type="predicted"/>
<name>A0A6I5A689_9BACI</name>